<evidence type="ECO:0000256" key="3">
    <source>
        <dbReference type="ARBA" id="ARBA00022729"/>
    </source>
</evidence>
<dbReference type="PANTHER" id="PTHR30483:SF6">
    <property type="entry name" value="PERIPLASMIC BINDING PROTEIN OF ABC TRANSPORTER FOR NATURAL AMINO ACIDS"/>
    <property type="match status" value="1"/>
</dbReference>
<dbReference type="Gene3D" id="3.40.50.2300">
    <property type="match status" value="2"/>
</dbReference>
<name>A0A9D1IDM4_9FIRM</name>
<keyword evidence="4" id="KW-0029">Amino-acid transport</keyword>
<dbReference type="SUPFAM" id="SSF53822">
    <property type="entry name" value="Periplasmic binding protein-like I"/>
    <property type="match status" value="1"/>
</dbReference>
<evidence type="ECO:0000256" key="5">
    <source>
        <dbReference type="SAM" id="SignalP"/>
    </source>
</evidence>
<dbReference type="InterPro" id="IPR000709">
    <property type="entry name" value="Leu_Ile_Val-bd"/>
</dbReference>
<evidence type="ECO:0000256" key="4">
    <source>
        <dbReference type="ARBA" id="ARBA00022970"/>
    </source>
</evidence>
<keyword evidence="2" id="KW-0813">Transport</keyword>
<feature type="signal peptide" evidence="5">
    <location>
        <begin position="1"/>
        <end position="20"/>
    </location>
</feature>
<feature type="domain" description="Leucine-binding protein" evidence="6">
    <location>
        <begin position="23"/>
        <end position="369"/>
    </location>
</feature>
<dbReference type="InterPro" id="IPR051010">
    <property type="entry name" value="BCAA_transport"/>
</dbReference>
<organism evidence="7 8">
    <name type="scientific">Candidatus Pullichristensenella excrementigallinarum</name>
    <dbReference type="NCBI Taxonomy" id="2840907"/>
    <lineage>
        <taxon>Bacteria</taxon>
        <taxon>Bacillati</taxon>
        <taxon>Bacillota</taxon>
        <taxon>Clostridia</taxon>
        <taxon>Candidatus Pullichristensenella</taxon>
    </lineage>
</organism>
<dbReference type="Pfam" id="PF13458">
    <property type="entry name" value="Peripla_BP_6"/>
    <property type="match status" value="1"/>
</dbReference>
<proteinExistence type="inferred from homology"/>
<evidence type="ECO:0000256" key="2">
    <source>
        <dbReference type="ARBA" id="ARBA00022448"/>
    </source>
</evidence>
<reference evidence="7" key="2">
    <citation type="journal article" date="2021" name="PeerJ">
        <title>Extensive microbial diversity within the chicken gut microbiome revealed by metagenomics and culture.</title>
        <authorList>
            <person name="Gilroy R."/>
            <person name="Ravi A."/>
            <person name="Getino M."/>
            <person name="Pursley I."/>
            <person name="Horton D.L."/>
            <person name="Alikhan N.F."/>
            <person name="Baker D."/>
            <person name="Gharbi K."/>
            <person name="Hall N."/>
            <person name="Watson M."/>
            <person name="Adriaenssens E.M."/>
            <person name="Foster-Nyarko E."/>
            <person name="Jarju S."/>
            <person name="Secka A."/>
            <person name="Antonio M."/>
            <person name="Oren A."/>
            <person name="Chaudhuri R.R."/>
            <person name="La Ragione R."/>
            <person name="Hildebrand F."/>
            <person name="Pallen M.J."/>
        </authorList>
    </citation>
    <scope>NUCLEOTIDE SEQUENCE</scope>
    <source>
        <strain evidence="7">ChiHcec3-11533</strain>
    </source>
</reference>
<sequence>MKRIAIVFLALLLLVPAAMAEDTIKVGVIAPETGNVAVYGIAARDGVKLYIDQFNAQGGVNGKPVELIIYDDKGDPVEAMNAYNKLVYDDEVAAIIGPVTSSPTFGVAEASVEDNMPCLTATATHPDVTTYGDNFFRVCFEDPFQGGTMARFAAAELGAKTAAIIYNTADAYSTGLKDAFTEAAAEAGLEIVATEGYATSDVDFKAQLTNIAGTNPDVLFVPDYYNTAYMICSQARELGVEATFLGVDGADGVLSIEGADTSVFEGMYFANHYSADDTGELVTSFRAAFEEAYGETPNSFAALGYDAAKILCQALIEVDNAGVEIGPDSYQEVIDALQATDLEGVTGHIIFDEDGNPVKDLTIIEIKDGAYTFYSKY</sequence>
<feature type="chain" id="PRO_5038934073" evidence="5">
    <location>
        <begin position="21"/>
        <end position="377"/>
    </location>
</feature>
<dbReference type="GO" id="GO:0006865">
    <property type="term" value="P:amino acid transport"/>
    <property type="evidence" value="ECO:0007669"/>
    <property type="project" value="UniProtKB-KW"/>
</dbReference>
<keyword evidence="3 5" id="KW-0732">Signal</keyword>
<dbReference type="AlphaFoldDB" id="A0A9D1IDM4"/>
<accession>A0A9D1IDM4</accession>
<dbReference type="InterPro" id="IPR028081">
    <property type="entry name" value="Leu-bd"/>
</dbReference>
<dbReference type="PRINTS" id="PR00337">
    <property type="entry name" value="LEUILEVALBP"/>
</dbReference>
<protein>
    <submittedName>
        <fullName evidence="7">ABC transporter substrate-binding protein</fullName>
    </submittedName>
</protein>
<evidence type="ECO:0000259" key="6">
    <source>
        <dbReference type="Pfam" id="PF13458"/>
    </source>
</evidence>
<gene>
    <name evidence="7" type="ORF">IAB02_09900</name>
</gene>
<comment type="caution">
    <text evidence="7">The sequence shown here is derived from an EMBL/GenBank/DDBJ whole genome shotgun (WGS) entry which is preliminary data.</text>
</comment>
<comment type="similarity">
    <text evidence="1">Belongs to the leucine-binding protein family.</text>
</comment>
<dbReference type="InterPro" id="IPR028082">
    <property type="entry name" value="Peripla_BP_I"/>
</dbReference>
<reference evidence="7" key="1">
    <citation type="submission" date="2020-10" db="EMBL/GenBank/DDBJ databases">
        <authorList>
            <person name="Gilroy R."/>
        </authorList>
    </citation>
    <scope>NUCLEOTIDE SEQUENCE</scope>
    <source>
        <strain evidence="7">ChiHcec3-11533</strain>
    </source>
</reference>
<evidence type="ECO:0000313" key="7">
    <source>
        <dbReference type="EMBL" id="HIU34866.1"/>
    </source>
</evidence>
<dbReference type="EMBL" id="DVMU01000209">
    <property type="protein sequence ID" value="HIU34866.1"/>
    <property type="molecule type" value="Genomic_DNA"/>
</dbReference>
<evidence type="ECO:0000313" key="8">
    <source>
        <dbReference type="Proteomes" id="UP000824072"/>
    </source>
</evidence>
<dbReference type="CDD" id="cd06347">
    <property type="entry name" value="PBP1_ABC_LivK_ligand_binding-like"/>
    <property type="match status" value="1"/>
</dbReference>
<dbReference type="PANTHER" id="PTHR30483">
    <property type="entry name" value="LEUCINE-SPECIFIC-BINDING PROTEIN"/>
    <property type="match status" value="1"/>
</dbReference>
<evidence type="ECO:0000256" key="1">
    <source>
        <dbReference type="ARBA" id="ARBA00010062"/>
    </source>
</evidence>
<dbReference type="Proteomes" id="UP000824072">
    <property type="component" value="Unassembled WGS sequence"/>
</dbReference>